<dbReference type="Proteomes" id="UP000535838">
    <property type="component" value="Unassembled WGS sequence"/>
</dbReference>
<dbReference type="AlphaFoldDB" id="A0A841SQ88"/>
<sequence>MATLDIADAVEVRETVKARFRIANNDLDTLIDSYVREIGRRIRHYCNIIDIPDDLSDVWASMVMDALRVEQSDVPGIAENVPNNMSVKIGDTSTAPAGSSGEITATNKSVIDAIVLNYKADLHAHRKLRW</sequence>
<protein>
    <submittedName>
        <fullName evidence="1">DNA-packaging protein</fullName>
    </submittedName>
</protein>
<evidence type="ECO:0000313" key="2">
    <source>
        <dbReference type="Proteomes" id="UP000535838"/>
    </source>
</evidence>
<organism evidence="1 2">
    <name type="scientific">Cohnella thailandensis</name>
    <dbReference type="NCBI Taxonomy" id="557557"/>
    <lineage>
        <taxon>Bacteria</taxon>
        <taxon>Bacillati</taxon>
        <taxon>Bacillota</taxon>
        <taxon>Bacilli</taxon>
        <taxon>Bacillales</taxon>
        <taxon>Paenibacillaceae</taxon>
        <taxon>Cohnella</taxon>
    </lineage>
</organism>
<evidence type="ECO:0000313" key="1">
    <source>
        <dbReference type="EMBL" id="MBB6632766.1"/>
    </source>
</evidence>
<dbReference type="EMBL" id="JACJVQ010000002">
    <property type="protein sequence ID" value="MBB6632766.1"/>
    <property type="molecule type" value="Genomic_DNA"/>
</dbReference>
<accession>A0A841SQ88</accession>
<proteinExistence type="predicted"/>
<gene>
    <name evidence="1" type="ORF">H7B67_01325</name>
</gene>
<dbReference type="RefSeq" id="WP_185117999.1">
    <property type="nucleotide sequence ID" value="NZ_JACJVQ010000002.1"/>
</dbReference>
<comment type="caution">
    <text evidence="1">The sequence shown here is derived from an EMBL/GenBank/DDBJ whole genome shotgun (WGS) entry which is preliminary data.</text>
</comment>
<keyword evidence="2" id="KW-1185">Reference proteome</keyword>
<reference evidence="1 2" key="1">
    <citation type="submission" date="2020-08" db="EMBL/GenBank/DDBJ databases">
        <title>Cohnella phylogeny.</title>
        <authorList>
            <person name="Dunlap C."/>
        </authorList>
    </citation>
    <scope>NUCLEOTIDE SEQUENCE [LARGE SCALE GENOMIC DNA]</scope>
    <source>
        <strain evidence="1 2">DSM 25241</strain>
    </source>
</reference>
<name>A0A841SQ88_9BACL</name>